<evidence type="ECO:0000256" key="3">
    <source>
        <dbReference type="ARBA" id="ARBA00022448"/>
    </source>
</evidence>
<feature type="region of interest" description="Disordered" evidence="5">
    <location>
        <begin position="310"/>
        <end position="331"/>
    </location>
</feature>
<reference evidence="8 9" key="1">
    <citation type="submission" date="2017-10" db="EMBL/GenBank/DDBJ databases">
        <authorList>
            <person name="Banno H."/>
            <person name="Chua N.-H."/>
        </authorList>
    </citation>
    <scope>NUCLEOTIDE SEQUENCE [LARGE SCALE GENOMIC DNA]</scope>
    <source>
        <strain evidence="8 9">YW11</strain>
    </source>
</reference>
<feature type="compositionally biased region" description="Low complexity" evidence="5">
    <location>
        <begin position="318"/>
        <end position="329"/>
    </location>
</feature>
<evidence type="ECO:0000256" key="1">
    <source>
        <dbReference type="ARBA" id="ARBA00004418"/>
    </source>
</evidence>
<evidence type="ECO:0000256" key="6">
    <source>
        <dbReference type="SAM" id="SignalP"/>
    </source>
</evidence>
<protein>
    <submittedName>
        <fullName evidence="8">Transporter</fullName>
    </submittedName>
</protein>
<keyword evidence="3" id="KW-0813">Transport</keyword>
<dbReference type="InterPro" id="IPR039424">
    <property type="entry name" value="SBP_5"/>
</dbReference>
<dbReference type="EMBL" id="PDNU01000001">
    <property type="protein sequence ID" value="PHK96930.1"/>
    <property type="molecule type" value="Genomic_DNA"/>
</dbReference>
<gene>
    <name evidence="8" type="ORF">CR162_00725</name>
</gene>
<dbReference type="Proteomes" id="UP000223527">
    <property type="component" value="Unassembled WGS sequence"/>
</dbReference>
<dbReference type="RefSeq" id="WP_099093619.1">
    <property type="nucleotide sequence ID" value="NZ_PDNU01000001.1"/>
</dbReference>
<evidence type="ECO:0000313" key="8">
    <source>
        <dbReference type="EMBL" id="PHK96930.1"/>
    </source>
</evidence>
<dbReference type="SUPFAM" id="SSF53850">
    <property type="entry name" value="Periplasmic binding protein-like II"/>
    <property type="match status" value="1"/>
</dbReference>
<dbReference type="InterPro" id="IPR030678">
    <property type="entry name" value="Peptide/Ni-bd"/>
</dbReference>
<sequence length="562" mass="60730">MPGFRRNLIRGVARLALLPALALGSALGGALAVSAAQAQTLRVAMSAETTSADPHNYALTPNNTLRQHIFEALTDIDADLRVQPALAVRWEREDDLTWRFHLRDGVRFHNGEPFGAPDVLFSYCRVLNNEGEVVQSYSRLVRRIAALEVVDERTLRLRTREPEPLLLNDLSNLAILPRGLAGGAALDFAAGDNCGHAGPWPTQAQFNEGAAAIGTGPYRLRSYSRGGAIELERNDAYWGAKPHWQAVRLTPVTAAGPRLAGLLAGDHDLIESPATGDLPRLRGNAGFALSAKPTTRLIFIQLDAARSPSPFVDGGQGNSSQGNSSQGGNPLRDARVRQALSLAIDRKAVQERVMDGVATPAAQYLPDGMAGTIPGLPVLPYDPARARALLAEAGYPQGFGMTFHATNNRYINDARLAQVLAQFWQRIGVKVELDTMPSAVFFGRRGKREFSVAMGGWSADAAETLMFFRSWLMTTDRARGLGTSNYGGWSEPRFDGPAMRAMATMDDAARAALLREASAVAVEQMPVIPVHFENAVWAFRKGLAYSGRVDQVTSAMEVTPAP</sequence>
<dbReference type="InterPro" id="IPR000914">
    <property type="entry name" value="SBP_5_dom"/>
</dbReference>
<keyword evidence="4 6" id="KW-0732">Signal</keyword>
<evidence type="ECO:0000313" key="9">
    <source>
        <dbReference type="Proteomes" id="UP000223527"/>
    </source>
</evidence>
<accession>A0A2C7AEU1</accession>
<feature type="domain" description="Solute-binding protein family 5" evidence="7">
    <location>
        <begin position="82"/>
        <end position="475"/>
    </location>
</feature>
<comment type="caution">
    <text evidence="8">The sequence shown here is derived from an EMBL/GenBank/DDBJ whole genome shotgun (WGS) entry which is preliminary data.</text>
</comment>
<evidence type="ECO:0000259" key="7">
    <source>
        <dbReference type="Pfam" id="PF00496"/>
    </source>
</evidence>
<feature type="chain" id="PRO_5012022174" evidence="6">
    <location>
        <begin position="39"/>
        <end position="562"/>
    </location>
</feature>
<dbReference type="OrthoDB" id="9803988at2"/>
<dbReference type="PANTHER" id="PTHR30290:SF9">
    <property type="entry name" value="OLIGOPEPTIDE-BINDING PROTEIN APPA"/>
    <property type="match status" value="1"/>
</dbReference>
<comment type="similarity">
    <text evidence="2">Belongs to the bacterial solute-binding protein 5 family.</text>
</comment>
<keyword evidence="9" id="KW-1185">Reference proteome</keyword>
<dbReference type="PIRSF" id="PIRSF002741">
    <property type="entry name" value="MppA"/>
    <property type="match status" value="1"/>
</dbReference>
<dbReference type="CDD" id="cd08498">
    <property type="entry name" value="PBP2_NikA_DppA_OppA_like_2"/>
    <property type="match status" value="1"/>
</dbReference>
<evidence type="ECO:0000256" key="5">
    <source>
        <dbReference type="SAM" id="MobiDB-lite"/>
    </source>
</evidence>
<dbReference type="GO" id="GO:1904680">
    <property type="term" value="F:peptide transmembrane transporter activity"/>
    <property type="evidence" value="ECO:0007669"/>
    <property type="project" value="TreeGrafter"/>
</dbReference>
<dbReference type="GO" id="GO:0043190">
    <property type="term" value="C:ATP-binding cassette (ABC) transporter complex"/>
    <property type="evidence" value="ECO:0007669"/>
    <property type="project" value="InterPro"/>
</dbReference>
<dbReference type="Gene3D" id="3.10.105.10">
    <property type="entry name" value="Dipeptide-binding Protein, Domain 3"/>
    <property type="match status" value="1"/>
</dbReference>
<comment type="subcellular location">
    <subcellularLocation>
        <location evidence="1">Periplasm</location>
    </subcellularLocation>
</comment>
<evidence type="ECO:0000256" key="4">
    <source>
        <dbReference type="ARBA" id="ARBA00022729"/>
    </source>
</evidence>
<dbReference type="Gene3D" id="3.40.190.10">
    <property type="entry name" value="Periplasmic binding protein-like II"/>
    <property type="match status" value="1"/>
</dbReference>
<dbReference type="Pfam" id="PF00496">
    <property type="entry name" value="SBP_bac_5"/>
    <property type="match status" value="1"/>
</dbReference>
<dbReference type="GO" id="GO:0030288">
    <property type="term" value="C:outer membrane-bounded periplasmic space"/>
    <property type="evidence" value="ECO:0007669"/>
    <property type="project" value="UniProtKB-ARBA"/>
</dbReference>
<feature type="signal peptide" evidence="6">
    <location>
        <begin position="1"/>
        <end position="38"/>
    </location>
</feature>
<organism evidence="8 9">
    <name type="scientific">Teichococcus rhizosphaerae</name>
    <dbReference type="NCBI Taxonomy" id="1335062"/>
    <lineage>
        <taxon>Bacteria</taxon>
        <taxon>Pseudomonadati</taxon>
        <taxon>Pseudomonadota</taxon>
        <taxon>Alphaproteobacteria</taxon>
        <taxon>Acetobacterales</taxon>
        <taxon>Roseomonadaceae</taxon>
        <taxon>Roseomonas</taxon>
    </lineage>
</organism>
<dbReference type="AlphaFoldDB" id="A0A2C7AEU1"/>
<dbReference type="InterPro" id="IPR006311">
    <property type="entry name" value="TAT_signal"/>
</dbReference>
<name>A0A2C7AEU1_9PROT</name>
<dbReference type="PROSITE" id="PS51318">
    <property type="entry name" value="TAT"/>
    <property type="match status" value="1"/>
</dbReference>
<proteinExistence type="inferred from homology"/>
<dbReference type="PANTHER" id="PTHR30290">
    <property type="entry name" value="PERIPLASMIC BINDING COMPONENT OF ABC TRANSPORTER"/>
    <property type="match status" value="1"/>
</dbReference>
<dbReference type="GO" id="GO:0015833">
    <property type="term" value="P:peptide transport"/>
    <property type="evidence" value="ECO:0007669"/>
    <property type="project" value="TreeGrafter"/>
</dbReference>
<evidence type="ECO:0000256" key="2">
    <source>
        <dbReference type="ARBA" id="ARBA00005695"/>
    </source>
</evidence>